<organism evidence="2 4">
    <name type="scientific">Neomoorella thermoacetica</name>
    <name type="common">Clostridium thermoaceticum</name>
    <dbReference type="NCBI Taxonomy" id="1525"/>
    <lineage>
        <taxon>Bacteria</taxon>
        <taxon>Bacillati</taxon>
        <taxon>Bacillota</taxon>
        <taxon>Clostridia</taxon>
        <taxon>Neomoorellales</taxon>
        <taxon>Neomoorellaceae</taxon>
        <taxon>Neomoorella</taxon>
    </lineage>
</organism>
<dbReference type="EC" id="3.4.-.-" evidence="2"/>
<gene>
    <name evidence="2" type="ORF">Maut_01184</name>
    <name evidence="3" type="ORF">MTAT_12160</name>
</gene>
<evidence type="ECO:0000313" key="2">
    <source>
        <dbReference type="EMBL" id="AOQ23634.1"/>
    </source>
</evidence>
<evidence type="ECO:0000313" key="4">
    <source>
        <dbReference type="Proteomes" id="UP000094598"/>
    </source>
</evidence>
<dbReference type="PANTHER" id="PTHR46112">
    <property type="entry name" value="AMINOPEPTIDASE"/>
    <property type="match status" value="1"/>
</dbReference>
<name>A0AAC9HGY5_NEOTH</name>
<sequence length="348" mass="38061">MGAFVFSRRSSFAWLTDGGESSVDEASVIGAADLILTPQRAFVVAPNNEMDRLLEEVLGDQGYEPLTYSWREDRIPVIEKLLQGRAAGSDTLLPGCSELYGDVKTLRYSLLPGEQARLRFLGKETARIVGEVCRQIRPGDSEIKIAAAIKGSLADEGIAAPVILVAADGRIARYRHPVPTNKEVERLVMIVVCARRWGLTVALTRMVHFGPVPQDLRERFNLVNNISAQLINATTPGRPVKEIFSLAVNAYTGAGYPGEWEKHHQGGPIGYDTRDYLASLDCPTLVHEGQAFAWNPSLPGVKAEDTILALATGPEIITTSEAWPTRVLTQGKTNIIIHEMLILQGHKS</sequence>
<keyword evidence="5" id="KW-1185">Reference proteome</keyword>
<feature type="domain" description="Peptidase M24" evidence="1">
    <location>
        <begin position="121"/>
        <end position="308"/>
    </location>
</feature>
<proteinExistence type="predicted"/>
<dbReference type="Gene3D" id="3.90.230.10">
    <property type="entry name" value="Creatinase/methionine aminopeptidase superfamily"/>
    <property type="match status" value="1"/>
</dbReference>
<dbReference type="InterPro" id="IPR000994">
    <property type="entry name" value="Pept_M24"/>
</dbReference>
<evidence type="ECO:0000313" key="3">
    <source>
        <dbReference type="EMBL" id="TYL13818.1"/>
    </source>
</evidence>
<dbReference type="EMBL" id="VCDX01000003">
    <property type="protein sequence ID" value="TYL13818.1"/>
    <property type="molecule type" value="Genomic_DNA"/>
</dbReference>
<reference evidence="3 5" key="2">
    <citation type="submission" date="2019-05" db="EMBL/GenBank/DDBJ databases">
        <title>Genome sequence of Moorella thermoacetica ATCC 33924.</title>
        <authorList>
            <person name="Poehlein A."/>
            <person name="Bengelsdorf F.R."/>
            <person name="Duerre P."/>
            <person name="Daniel R."/>
        </authorList>
    </citation>
    <scope>NUCLEOTIDE SEQUENCE [LARGE SCALE GENOMIC DNA]</scope>
    <source>
        <strain evidence="3 5">ATCC 33924</strain>
    </source>
</reference>
<dbReference type="InterPro" id="IPR050659">
    <property type="entry name" value="Peptidase_M24B"/>
</dbReference>
<dbReference type="EMBL" id="CP017019">
    <property type="protein sequence ID" value="AOQ23634.1"/>
    <property type="molecule type" value="Genomic_DNA"/>
</dbReference>
<reference evidence="2 4" key="1">
    <citation type="submission" date="2016-08" db="EMBL/GenBank/DDBJ databases">
        <title>Moorella thermoacetica DSM 103132.</title>
        <authorList>
            <person name="Jendresen C.B."/>
            <person name="Redl S.M."/>
            <person name="Jensen T.O."/>
            <person name="Nielsen A.T."/>
        </authorList>
    </citation>
    <scope>NUCLEOTIDE SEQUENCE [LARGE SCALE GENOMIC DNA]</scope>
    <source>
        <strain evidence="2 4">DSM 103132</strain>
    </source>
</reference>
<accession>A0AAC9HGY5</accession>
<evidence type="ECO:0000259" key="1">
    <source>
        <dbReference type="Pfam" id="PF00557"/>
    </source>
</evidence>
<dbReference type="SUPFAM" id="SSF55920">
    <property type="entry name" value="Creatinase/aminopeptidase"/>
    <property type="match status" value="1"/>
</dbReference>
<dbReference type="RefSeq" id="WP_069589030.1">
    <property type="nucleotide sequence ID" value="NZ_CP017019.1"/>
</dbReference>
<dbReference type="GO" id="GO:0016787">
    <property type="term" value="F:hydrolase activity"/>
    <property type="evidence" value="ECO:0007669"/>
    <property type="project" value="UniProtKB-KW"/>
</dbReference>
<dbReference type="Proteomes" id="UP000094598">
    <property type="component" value="Chromosome"/>
</dbReference>
<dbReference type="CDD" id="cd01066">
    <property type="entry name" value="APP_MetAP"/>
    <property type="match status" value="1"/>
</dbReference>
<dbReference type="AlphaFoldDB" id="A0AAC9HGY5"/>
<dbReference type="PANTHER" id="PTHR46112:SF3">
    <property type="entry name" value="AMINOPEPTIDASE YPDF"/>
    <property type="match status" value="1"/>
</dbReference>
<evidence type="ECO:0000313" key="5">
    <source>
        <dbReference type="Proteomes" id="UP000322283"/>
    </source>
</evidence>
<protein>
    <submittedName>
        <fullName evidence="2">Peptidase</fullName>
        <ecNumber evidence="2">3.4.-.-</ecNumber>
    </submittedName>
</protein>
<dbReference type="InterPro" id="IPR036005">
    <property type="entry name" value="Creatinase/aminopeptidase-like"/>
</dbReference>
<dbReference type="Proteomes" id="UP000322283">
    <property type="component" value="Unassembled WGS sequence"/>
</dbReference>
<dbReference type="Pfam" id="PF00557">
    <property type="entry name" value="Peptidase_M24"/>
    <property type="match status" value="1"/>
</dbReference>
<keyword evidence="2" id="KW-0378">Hydrolase</keyword>